<dbReference type="EMBL" id="LRBV02000001">
    <property type="status" value="NOT_ANNOTATED_CDS"/>
    <property type="molecule type" value="Genomic_DNA"/>
</dbReference>
<feature type="compositionally biased region" description="Basic and acidic residues" evidence="2">
    <location>
        <begin position="341"/>
        <end position="366"/>
    </location>
</feature>
<sequence>MARKGNNKKSGPVARKNTRGKSKSDDASVDNMTIKALKDEVMRKAAGSKPKVEKSVAKQDRKSNDVTVDDDLIMGALENEVRGNVAGDKSKGEKSVAKQSSNLKECDVDDNLKIGAVKNEVIGQVSGGELKGEKSAARKSEAGGVKLIAEKIDTHTIMMEESKQDMATPVKRKRGADGEIAQAFWSSPVISLSRLRPRKEVPAFRMVDLVDDDNERVVGKRVKVYWSGSRKWFIGCIKAFDKKNRLHRIRYEDDEDEIVDLKKELFELEIKPADGFKLKTKPSSGKKVNGLDGNKGSTETWCGNVEMVDAQKVEKQSEPKDRMAPIGVKKKRSKSQSRRKGKEEDLDANKEIVSQHDETKNNIVHGDIDFDKSVEINNQEGDEEIDSLAREACEEECGMLAEAQCKKPDFNAKKKEDDQVEKQTEIEDIMASKDGITSLSLSSNPQGVKNDMDKLAANAEVSGLPNKVEEKVTGKQINVEGPRDADTVKSCDGTEILLKAASEGACESSDGALHMFPKNLGEEDPETLKVKLEVGNIEKGICEEGNLTGQKTKDNKEAEPNLSEGRKP</sequence>
<organism evidence="3 4">
    <name type="scientific">Quercus lobata</name>
    <name type="common">Valley oak</name>
    <dbReference type="NCBI Taxonomy" id="97700"/>
    <lineage>
        <taxon>Eukaryota</taxon>
        <taxon>Viridiplantae</taxon>
        <taxon>Streptophyta</taxon>
        <taxon>Embryophyta</taxon>
        <taxon>Tracheophyta</taxon>
        <taxon>Spermatophyta</taxon>
        <taxon>Magnoliopsida</taxon>
        <taxon>eudicotyledons</taxon>
        <taxon>Gunneridae</taxon>
        <taxon>Pentapetalae</taxon>
        <taxon>rosids</taxon>
        <taxon>fabids</taxon>
        <taxon>Fagales</taxon>
        <taxon>Fagaceae</taxon>
        <taxon>Quercus</taxon>
    </lineage>
</organism>
<dbReference type="RefSeq" id="XP_030951873.1">
    <property type="nucleotide sequence ID" value="XM_031096013.1"/>
</dbReference>
<evidence type="ECO:0000256" key="2">
    <source>
        <dbReference type="SAM" id="MobiDB-lite"/>
    </source>
</evidence>
<keyword evidence="4" id="KW-1185">Reference proteome</keyword>
<dbReference type="InParanoid" id="A0A7N2KKR5"/>
<dbReference type="OrthoDB" id="200660at2759"/>
<accession>A0A7N2KKR5</accession>
<evidence type="ECO:0000313" key="4">
    <source>
        <dbReference type="Proteomes" id="UP000594261"/>
    </source>
</evidence>
<dbReference type="RefSeq" id="XP_030951888.1">
    <property type="nucleotide sequence ID" value="XM_031096028.1"/>
</dbReference>
<dbReference type="GeneID" id="115975277"/>
<protein>
    <recommendedName>
        <fullName evidence="5">Tudor domain-containing protein</fullName>
    </recommendedName>
</protein>
<dbReference type="RefSeq" id="XP_030951857.1">
    <property type="nucleotide sequence ID" value="XM_031095997.1"/>
</dbReference>
<feature type="compositionally biased region" description="Basic residues" evidence="2">
    <location>
        <begin position="328"/>
        <end position="340"/>
    </location>
</feature>
<dbReference type="OMA" id="KHRDANC"/>
<dbReference type="Gramene" id="QL01p004504:mrna">
    <property type="protein sequence ID" value="QL01p004504:mrna:CDS:4"/>
    <property type="gene ID" value="QL01p004504"/>
</dbReference>
<dbReference type="Gene3D" id="2.30.30.140">
    <property type="match status" value="1"/>
</dbReference>
<feature type="coiled-coil region" evidence="1">
    <location>
        <begin position="244"/>
        <end position="271"/>
    </location>
</feature>
<reference evidence="3 4" key="1">
    <citation type="journal article" date="2016" name="G3 (Bethesda)">
        <title>First Draft Assembly and Annotation of the Genome of a California Endemic Oak Quercus lobata Nee (Fagaceae).</title>
        <authorList>
            <person name="Sork V.L."/>
            <person name="Fitz-Gibbon S.T."/>
            <person name="Puiu D."/>
            <person name="Crepeau M."/>
            <person name="Gugger P.F."/>
            <person name="Sherman R."/>
            <person name="Stevens K."/>
            <person name="Langley C.H."/>
            <person name="Pellegrini M."/>
            <person name="Salzberg S.L."/>
        </authorList>
    </citation>
    <scope>NUCLEOTIDE SEQUENCE [LARGE SCALE GENOMIC DNA]</scope>
    <source>
        <strain evidence="3 4">cv. SW786</strain>
    </source>
</reference>
<dbReference type="RefSeq" id="XP_030951882.1">
    <property type="nucleotide sequence ID" value="XM_031096022.1"/>
</dbReference>
<reference evidence="3" key="2">
    <citation type="submission" date="2021-01" db="UniProtKB">
        <authorList>
            <consortium name="EnsemblPlants"/>
        </authorList>
    </citation>
    <scope>IDENTIFICATION</scope>
</reference>
<name>A0A7N2KKR5_QUELO</name>
<keyword evidence="1" id="KW-0175">Coiled coil</keyword>
<dbReference type="AlphaFoldDB" id="A0A7N2KKR5"/>
<evidence type="ECO:0008006" key="5">
    <source>
        <dbReference type="Google" id="ProtNLM"/>
    </source>
</evidence>
<dbReference type="RefSeq" id="XP_030951866.1">
    <property type="nucleotide sequence ID" value="XM_031096006.1"/>
</dbReference>
<feature type="compositionally biased region" description="Basic and acidic residues" evidence="2">
    <location>
        <begin position="310"/>
        <end position="323"/>
    </location>
</feature>
<evidence type="ECO:0000256" key="1">
    <source>
        <dbReference type="SAM" id="Coils"/>
    </source>
</evidence>
<dbReference type="EnsemblPlants" id="QL01p004504:mrna">
    <property type="protein sequence ID" value="QL01p004504:mrna:CDS:4"/>
    <property type="gene ID" value="QL01p004504"/>
</dbReference>
<evidence type="ECO:0000313" key="3">
    <source>
        <dbReference type="EnsemblPlants" id="QL01p004504:mrna:CDS:4"/>
    </source>
</evidence>
<dbReference type="KEGG" id="qlo:115975277"/>
<feature type="compositionally biased region" description="Basic and acidic residues" evidence="2">
    <location>
        <begin position="50"/>
        <end position="64"/>
    </location>
</feature>
<dbReference type="CDD" id="cd20404">
    <property type="entry name" value="Tudor_Agenet_AtEML-like"/>
    <property type="match status" value="1"/>
</dbReference>
<feature type="region of interest" description="Disordered" evidence="2">
    <location>
        <begin position="1"/>
        <end position="67"/>
    </location>
</feature>
<dbReference type="Proteomes" id="UP000594261">
    <property type="component" value="Chromosome 1"/>
</dbReference>
<feature type="region of interest" description="Disordered" evidence="2">
    <location>
        <begin position="542"/>
        <end position="568"/>
    </location>
</feature>
<feature type="compositionally biased region" description="Basic and acidic residues" evidence="2">
    <location>
        <begin position="551"/>
        <end position="568"/>
    </location>
</feature>
<proteinExistence type="predicted"/>
<gene>
    <name evidence="3" type="primary">LOC115975277</name>
</gene>
<feature type="region of interest" description="Disordered" evidence="2">
    <location>
        <begin position="310"/>
        <end position="366"/>
    </location>
</feature>